<dbReference type="InterPro" id="IPR001297">
    <property type="entry name" value="PBS_linker_dom"/>
</dbReference>
<dbReference type="PROSITE" id="PS51445">
    <property type="entry name" value="PBS_LINKER"/>
    <property type="match status" value="1"/>
</dbReference>
<comment type="similarity">
    <text evidence="6">Belongs to the phycobilisome linker protein family.</text>
</comment>
<evidence type="ECO:0000313" key="9">
    <source>
        <dbReference type="Proteomes" id="UP000625316"/>
    </source>
</evidence>
<dbReference type="GO" id="GO:0012505">
    <property type="term" value="C:endomembrane system"/>
    <property type="evidence" value="ECO:0007669"/>
    <property type="project" value="UniProtKB-SubCell"/>
</dbReference>
<dbReference type="PANTHER" id="PTHR34011">
    <property type="entry name" value="PHYCOBILISOME 32.1 KDA LINKER POLYPEPTIDE, PHYCOCYANIN-ASSOCIATED, ROD 2-RELATED"/>
    <property type="match status" value="1"/>
</dbReference>
<comment type="subcellular location">
    <subcellularLocation>
        <location evidence="1">Endomembrane system</location>
    </subcellularLocation>
</comment>
<organism evidence="8 9">
    <name type="scientific">Romeriopsis navalis LEGE 11480</name>
    <dbReference type="NCBI Taxonomy" id="2777977"/>
    <lineage>
        <taxon>Bacteria</taxon>
        <taxon>Bacillati</taxon>
        <taxon>Cyanobacteriota</taxon>
        <taxon>Cyanophyceae</taxon>
        <taxon>Leptolyngbyales</taxon>
        <taxon>Leptolyngbyaceae</taxon>
        <taxon>Romeriopsis</taxon>
        <taxon>Romeriopsis navalis</taxon>
    </lineage>
</organism>
<protein>
    <submittedName>
        <fullName evidence="8">Phycobilisome rod-core linker polypeptide</fullName>
    </submittedName>
</protein>
<dbReference type="Gene3D" id="1.10.3130.20">
    <property type="entry name" value="Phycobilisome linker domain"/>
    <property type="match status" value="1"/>
</dbReference>
<dbReference type="GO" id="GO:0015979">
    <property type="term" value="P:photosynthesis"/>
    <property type="evidence" value="ECO:0007669"/>
    <property type="project" value="InterPro"/>
</dbReference>
<gene>
    <name evidence="8" type="ORF">IQ266_09540</name>
</gene>
<reference evidence="8" key="1">
    <citation type="submission" date="2020-10" db="EMBL/GenBank/DDBJ databases">
        <authorList>
            <person name="Castelo-Branco R."/>
            <person name="Eusebio N."/>
            <person name="Adriana R."/>
            <person name="Vieira A."/>
            <person name="Brugerolle De Fraissinette N."/>
            <person name="Rezende De Castro R."/>
            <person name="Schneider M.P."/>
            <person name="Vasconcelos V."/>
            <person name="Leao P.N."/>
        </authorList>
    </citation>
    <scope>NUCLEOTIDE SEQUENCE</scope>
    <source>
        <strain evidence="8">LEGE 11480</strain>
    </source>
</reference>
<dbReference type="InterPro" id="IPR038255">
    <property type="entry name" value="PBS_linker_sf"/>
</dbReference>
<feature type="domain" description="PBS-linker" evidence="7">
    <location>
        <begin position="1"/>
        <end position="170"/>
    </location>
</feature>
<evidence type="ECO:0000256" key="5">
    <source>
        <dbReference type="ARBA" id="ARBA00023136"/>
    </source>
</evidence>
<evidence type="ECO:0000256" key="2">
    <source>
        <dbReference type="ARBA" id="ARBA00022549"/>
    </source>
</evidence>
<evidence type="ECO:0000313" key="8">
    <source>
        <dbReference type="EMBL" id="MBE9029968.1"/>
    </source>
</evidence>
<dbReference type="GO" id="GO:0030089">
    <property type="term" value="C:phycobilisome"/>
    <property type="evidence" value="ECO:0007669"/>
    <property type="project" value="UniProtKB-UniRule"/>
</dbReference>
<evidence type="ECO:0000256" key="1">
    <source>
        <dbReference type="ARBA" id="ARBA00004308"/>
    </source>
</evidence>
<dbReference type="Proteomes" id="UP000625316">
    <property type="component" value="Unassembled WGS sequence"/>
</dbReference>
<comment type="caution">
    <text evidence="8">The sequence shown here is derived from an EMBL/GenBank/DDBJ whole genome shotgun (WGS) entry which is preliminary data.</text>
</comment>
<keyword evidence="4" id="KW-0793">Thylakoid</keyword>
<keyword evidence="2" id="KW-0042">Antenna complex</keyword>
<keyword evidence="3 6" id="KW-0605">Phycobilisome</keyword>
<accession>A0A928VJW5</accession>
<keyword evidence="5" id="KW-0472">Membrane</keyword>
<name>A0A928VJW5_9CYAN</name>
<evidence type="ECO:0000256" key="3">
    <source>
        <dbReference type="ARBA" id="ARBA00022738"/>
    </source>
</evidence>
<sequence>MNTLSPNPSLMANPVRLAFVDRAAALEGIYRQLFKENRNFDFFRDASLDSAYIDGRLNTREMVRELLCGEMYRDYILGVNSNYHFVQLCFERVLGRPPEQTEKFQWSSLLASEGLNAFATKLTNSAEYTAAFGDDAVPSRRSLRLFTSDQNLPALPKEQSTKRYTGDGIAIEDYFGSTFRWEGRMPPKLVQNAGSVLIVAGVIELVRIAASTLLHL</sequence>
<dbReference type="Pfam" id="PF00427">
    <property type="entry name" value="PBS_linker_poly"/>
    <property type="match status" value="1"/>
</dbReference>
<evidence type="ECO:0000259" key="7">
    <source>
        <dbReference type="PROSITE" id="PS51445"/>
    </source>
</evidence>
<dbReference type="RefSeq" id="WP_264324795.1">
    <property type="nucleotide sequence ID" value="NZ_JADEXQ010000026.1"/>
</dbReference>
<evidence type="ECO:0000256" key="4">
    <source>
        <dbReference type="ARBA" id="ARBA00023078"/>
    </source>
</evidence>
<evidence type="ECO:0000256" key="6">
    <source>
        <dbReference type="PROSITE-ProRule" id="PRU00775"/>
    </source>
</evidence>
<proteinExistence type="inferred from homology"/>
<keyword evidence="9" id="KW-1185">Reference proteome</keyword>
<dbReference type="EMBL" id="JADEXQ010000026">
    <property type="protein sequence ID" value="MBE9029968.1"/>
    <property type="molecule type" value="Genomic_DNA"/>
</dbReference>
<dbReference type="AlphaFoldDB" id="A0A928VJW5"/>
<dbReference type="PANTHER" id="PTHR34011:SF3">
    <property type="entry name" value="ALLOPHYCOCYANIN BETA CHAIN"/>
    <property type="match status" value="1"/>
</dbReference>